<feature type="region of interest" description="Disordered" evidence="1">
    <location>
        <begin position="668"/>
        <end position="693"/>
    </location>
</feature>
<dbReference type="Gene3D" id="2.80.10.50">
    <property type="match status" value="1"/>
</dbReference>
<feature type="domain" description="Golvesin/Xly CBD-like" evidence="2">
    <location>
        <begin position="820"/>
        <end position="900"/>
    </location>
</feature>
<dbReference type="SUPFAM" id="SSF50370">
    <property type="entry name" value="Ricin B-like lectins"/>
    <property type="match status" value="1"/>
</dbReference>
<gene>
    <name evidence="3" type="ORF">G7043_23500</name>
</gene>
<keyword evidence="4" id="KW-1185">Reference proteome</keyword>
<protein>
    <recommendedName>
        <fullName evidence="2">Golvesin/Xly CBD-like domain-containing protein</fullName>
    </recommendedName>
</protein>
<organism evidence="3 4">
    <name type="scientific">Lentzea alba</name>
    <dbReference type="NCBI Taxonomy" id="2714351"/>
    <lineage>
        <taxon>Bacteria</taxon>
        <taxon>Bacillati</taxon>
        <taxon>Actinomycetota</taxon>
        <taxon>Actinomycetes</taxon>
        <taxon>Pseudonocardiales</taxon>
        <taxon>Pseudonocardiaceae</taxon>
        <taxon>Lentzea</taxon>
    </lineage>
</organism>
<evidence type="ECO:0000313" key="4">
    <source>
        <dbReference type="Proteomes" id="UP000481360"/>
    </source>
</evidence>
<comment type="caution">
    <text evidence="3">The sequence shown here is derived from an EMBL/GenBank/DDBJ whole genome shotgun (WGS) entry which is preliminary data.</text>
</comment>
<evidence type="ECO:0000259" key="2">
    <source>
        <dbReference type="Pfam" id="PF25275"/>
    </source>
</evidence>
<dbReference type="InterPro" id="IPR033803">
    <property type="entry name" value="CBD-like_Golvesin-Xly"/>
</dbReference>
<evidence type="ECO:0000256" key="1">
    <source>
        <dbReference type="SAM" id="MobiDB-lite"/>
    </source>
</evidence>
<dbReference type="PROSITE" id="PS50231">
    <property type="entry name" value="RICIN_B_LECTIN"/>
    <property type="match status" value="1"/>
</dbReference>
<dbReference type="RefSeq" id="WP_166048801.1">
    <property type="nucleotide sequence ID" value="NZ_JAAMPJ010000006.1"/>
</dbReference>
<dbReference type="SUPFAM" id="SSF69304">
    <property type="entry name" value="Tricorn protease N-terminal domain"/>
    <property type="match status" value="1"/>
</dbReference>
<accession>A0A7C9VY40</accession>
<evidence type="ECO:0000313" key="3">
    <source>
        <dbReference type="EMBL" id="NGY61898.1"/>
    </source>
</evidence>
<sequence length="1088" mass="117832">MKAKPPVEPPVVPAEKRQELLGQGWQQSGDRLWTTSGDGTGFHVLVAEAKTGYSWRTVATLGTKSVETDKWIGNACVTGDGNKAVVVYAPRTFTNKDQLFSRGGLTAVVDLVSGEVKHLPVKTTLAYFNPGCGTGDTVALTQSGDEDRGKTRLLTVDTKSAQLSKPTDLDGQLTSAVPYGDGFAVASIGGVLKVGRDGAKKRLSQTKGTPSFLRPDAENGVVYVAPEDTTKVSIQRATAGVGAKVTTLATGKAGELAVASGTAGKVFITGKAAKVEALPQFVRKLDVGVRAEVSTNGETAITEHLPTRSAVQGEPQAWHLKTKSLKTGKEVGFTVDATAALKPREVEPGYTCAIPRNDTSIQTYQPKPKQAEWAANMAVKNHLRITRPANWNGLGMPSYSPQSVFPPLSMVNTNGNGKVPAQILLGIMGQESNMWQASRHALPGEFANPLIGNYYGLPIYDRNPDNDWDVDFADADCGYGITQLTDGMRRTDPDPLSYSKKAVATDYAVNIAAGLQKVQEKWNQVQNAGMRVHDNDFSNIENWFLAVWAYNSGFYAPGERDPNAWGLGWFNNPANPKYNPNRGSFGEDPRDFATPQNWPYPEKVMGFAANPPSGFEDENTEVPFFRPATWNGLDGPAGIPGTAANNRRNVKPDRWTFCNASNNCVKDGQYTPNKPDNPNTPEDESTIGEPTGPCAHQDASGYYDLRCWWHTSASWKEDNCNRTCGFEFIRYDYPDFAAEPAGGISYPSTCNLSNLPNPTTSLIVEHPAPSLRDPNCARPASSGAMSFRTDGRPAAMVDLHQIGSGLGGHMWQTTVKSNSPTDQKAAITAEWQLNKMLKGKVTVWAFIPKHGTGKAKQAQYKVETAGGVQTATVDQSLYSGNTWAMVGTFVFNNVPKVSLSSITPNGGPANNEIMVFDALAFSLPTLPGPETYRSTPIINNQTGKCLTVSDQSGGPGDVVQSACAGSITDHWLVSKTGGLTEEAPAGTSPRTWWKYRVVHRGTGLCMAINGNTYDPGAKAVVRECDDTTYMYWWNEKLLDSFVDNGYLFSKPGMALRPRDNSTEDMTILKQEKVDVNTNPQSGFLMWDY</sequence>
<dbReference type="AlphaFoldDB" id="A0A7C9VY40"/>
<dbReference type="CDD" id="cd00161">
    <property type="entry name" value="beta-trefoil_Ricin-like"/>
    <property type="match status" value="1"/>
</dbReference>
<name>A0A7C9VY40_9PSEU</name>
<reference evidence="3 4" key="1">
    <citation type="submission" date="2020-03" db="EMBL/GenBank/DDBJ databases">
        <title>Isolation and identification of active actinomycetes.</title>
        <authorList>
            <person name="Sun X."/>
        </authorList>
    </citation>
    <scope>NUCLEOTIDE SEQUENCE [LARGE SCALE GENOMIC DNA]</scope>
    <source>
        <strain evidence="3 4">NEAU-D13</strain>
    </source>
</reference>
<proteinExistence type="predicted"/>
<dbReference type="Pfam" id="PF25275">
    <property type="entry name" value="Golvesin_C"/>
    <property type="match status" value="1"/>
</dbReference>
<dbReference type="InterPro" id="IPR035992">
    <property type="entry name" value="Ricin_B-like_lectins"/>
</dbReference>
<feature type="compositionally biased region" description="Polar residues" evidence="1">
    <location>
        <begin position="668"/>
        <end position="680"/>
    </location>
</feature>
<dbReference type="Proteomes" id="UP000481360">
    <property type="component" value="Unassembled WGS sequence"/>
</dbReference>
<dbReference type="EMBL" id="JAAMPJ010000006">
    <property type="protein sequence ID" value="NGY61898.1"/>
    <property type="molecule type" value="Genomic_DNA"/>
</dbReference>